<name>A0ACB9ZV46_CATRO</name>
<protein>
    <submittedName>
        <fullName evidence="1">Uncharacterized protein</fullName>
    </submittedName>
</protein>
<sequence>MDIIGQQKQGEEDEEDPFLKFIDYARSILVETGIGGSNAPGWSWIVSRILKNCIAYSSGVTPAILLSDLSQAWNEQIRGGAPKQRPECINQLKHKHKRVKLPSTVTIDSIYEKRFLSLNSVIEAVVIDSYILPGTNIHMLTLGDFWSSNTIDLYLHQRFYKLADPNNGILKKGREVFLTGCCLRTASGGPSQTRLLPTEYFIVLLDEDQDDDAILLGAQFCSDSFSSISLEEVKQGVSYSLFAR</sequence>
<accession>A0ACB9ZV46</accession>
<keyword evidence="2" id="KW-1185">Reference proteome</keyword>
<comment type="caution">
    <text evidence="1">The sequence shown here is derived from an EMBL/GenBank/DDBJ whole genome shotgun (WGS) entry which is preliminary data.</text>
</comment>
<proteinExistence type="predicted"/>
<gene>
    <name evidence="1" type="ORF">M9H77_36923</name>
</gene>
<reference evidence="2" key="1">
    <citation type="journal article" date="2023" name="Nat. Plants">
        <title>Single-cell RNA sequencing provides a high-resolution roadmap for understanding the multicellular compartmentation of specialized metabolism.</title>
        <authorList>
            <person name="Sun S."/>
            <person name="Shen X."/>
            <person name="Li Y."/>
            <person name="Li Y."/>
            <person name="Wang S."/>
            <person name="Li R."/>
            <person name="Zhang H."/>
            <person name="Shen G."/>
            <person name="Guo B."/>
            <person name="Wei J."/>
            <person name="Xu J."/>
            <person name="St-Pierre B."/>
            <person name="Chen S."/>
            <person name="Sun C."/>
        </authorList>
    </citation>
    <scope>NUCLEOTIDE SEQUENCE [LARGE SCALE GENOMIC DNA]</scope>
</reference>
<evidence type="ECO:0000313" key="2">
    <source>
        <dbReference type="Proteomes" id="UP001060085"/>
    </source>
</evidence>
<organism evidence="1 2">
    <name type="scientific">Catharanthus roseus</name>
    <name type="common">Madagascar periwinkle</name>
    <name type="synonym">Vinca rosea</name>
    <dbReference type="NCBI Taxonomy" id="4058"/>
    <lineage>
        <taxon>Eukaryota</taxon>
        <taxon>Viridiplantae</taxon>
        <taxon>Streptophyta</taxon>
        <taxon>Embryophyta</taxon>
        <taxon>Tracheophyta</taxon>
        <taxon>Spermatophyta</taxon>
        <taxon>Magnoliopsida</taxon>
        <taxon>eudicotyledons</taxon>
        <taxon>Gunneridae</taxon>
        <taxon>Pentapetalae</taxon>
        <taxon>asterids</taxon>
        <taxon>lamiids</taxon>
        <taxon>Gentianales</taxon>
        <taxon>Apocynaceae</taxon>
        <taxon>Rauvolfioideae</taxon>
        <taxon>Vinceae</taxon>
        <taxon>Catharanthinae</taxon>
        <taxon>Catharanthus</taxon>
    </lineage>
</organism>
<dbReference type="EMBL" id="CM044708">
    <property type="protein sequence ID" value="KAI5650918.1"/>
    <property type="molecule type" value="Genomic_DNA"/>
</dbReference>
<evidence type="ECO:0000313" key="1">
    <source>
        <dbReference type="EMBL" id="KAI5650918.1"/>
    </source>
</evidence>
<dbReference type="Proteomes" id="UP001060085">
    <property type="component" value="Linkage Group LG08"/>
</dbReference>